<dbReference type="FunFam" id="1.20.1560.10:FF:000102">
    <property type="entry name" value="ABC multidrug transporter Mdr1"/>
    <property type="match status" value="1"/>
</dbReference>
<evidence type="ECO:0000256" key="1">
    <source>
        <dbReference type="ARBA" id="ARBA00004651"/>
    </source>
</evidence>
<dbReference type="InterPro" id="IPR017871">
    <property type="entry name" value="ABC_transporter-like_CS"/>
</dbReference>
<dbReference type="PROSITE" id="PS50929">
    <property type="entry name" value="ABC_TM1F"/>
    <property type="match status" value="2"/>
</dbReference>
<dbReference type="PROSITE" id="PS00211">
    <property type="entry name" value="ABC_TRANSPORTER_1"/>
    <property type="match status" value="2"/>
</dbReference>
<feature type="transmembrane region" description="Helical" evidence="12">
    <location>
        <begin position="240"/>
        <end position="263"/>
    </location>
</feature>
<evidence type="ECO:0000259" key="14">
    <source>
        <dbReference type="PROSITE" id="PS50929"/>
    </source>
</evidence>
<evidence type="ECO:0000256" key="12">
    <source>
        <dbReference type="SAM" id="Phobius"/>
    </source>
</evidence>
<accession>A0A1V6UD12</accession>
<feature type="domain" description="ABC transporter" evidence="13">
    <location>
        <begin position="1089"/>
        <end position="1327"/>
    </location>
</feature>
<dbReference type="SUPFAM" id="SSF90123">
    <property type="entry name" value="ABC transporter transmembrane region"/>
    <property type="match status" value="2"/>
</dbReference>
<dbReference type="Pfam" id="PF00664">
    <property type="entry name" value="ABC_membrane"/>
    <property type="match status" value="2"/>
</dbReference>
<feature type="transmembrane region" description="Helical" evidence="12">
    <location>
        <begin position="89"/>
        <end position="121"/>
    </location>
</feature>
<dbReference type="FunFam" id="3.40.50.300:FF:000251">
    <property type="entry name" value="ABC transporter B family member 19"/>
    <property type="match status" value="1"/>
</dbReference>
<dbReference type="InterPro" id="IPR011527">
    <property type="entry name" value="ABC1_TM_dom"/>
</dbReference>
<keyword evidence="3" id="KW-0813">Transport</keyword>
<evidence type="ECO:0000313" key="16">
    <source>
        <dbReference type="Proteomes" id="UP000191500"/>
    </source>
</evidence>
<dbReference type="InterPro" id="IPR003593">
    <property type="entry name" value="AAA+_ATPase"/>
</dbReference>
<evidence type="ECO:0000259" key="13">
    <source>
        <dbReference type="PROSITE" id="PS50893"/>
    </source>
</evidence>
<dbReference type="PANTHER" id="PTHR43394">
    <property type="entry name" value="ATP-DEPENDENT PERMEASE MDL1, MITOCHONDRIAL"/>
    <property type="match status" value="1"/>
</dbReference>
<reference evidence="16" key="1">
    <citation type="journal article" date="2017" name="Nat. Microbiol.">
        <title>Global analysis of biosynthetic gene clusters reveals vast potential of secondary metabolite production in Penicillium species.</title>
        <authorList>
            <person name="Nielsen J.C."/>
            <person name="Grijseels S."/>
            <person name="Prigent S."/>
            <person name="Ji B."/>
            <person name="Dainat J."/>
            <person name="Nielsen K.F."/>
            <person name="Frisvad J.C."/>
            <person name="Workman M."/>
            <person name="Nielsen J."/>
        </authorList>
    </citation>
    <scope>NUCLEOTIDE SEQUENCE [LARGE SCALE GENOMIC DNA]</scope>
    <source>
        <strain evidence="16">IBT 31321</strain>
    </source>
</reference>
<evidence type="ECO:0000256" key="2">
    <source>
        <dbReference type="ARBA" id="ARBA00007577"/>
    </source>
</evidence>
<dbReference type="InterPro" id="IPR036640">
    <property type="entry name" value="ABC1_TM_sf"/>
</dbReference>
<dbReference type="Pfam" id="PF00005">
    <property type="entry name" value="ABC_tran"/>
    <property type="match status" value="2"/>
</dbReference>
<evidence type="ECO:0000256" key="4">
    <source>
        <dbReference type="ARBA" id="ARBA00022475"/>
    </source>
</evidence>
<feature type="domain" description="ABC transmembrane type-1" evidence="14">
    <location>
        <begin position="765"/>
        <end position="1054"/>
    </location>
</feature>
<dbReference type="FunFam" id="1.20.1560.10:FF:000009">
    <property type="entry name" value="ABC transporter B family member 1"/>
    <property type="match status" value="1"/>
</dbReference>
<keyword evidence="5 12" id="KW-0812">Transmembrane</keyword>
<dbReference type="PANTHER" id="PTHR43394:SF27">
    <property type="entry name" value="ATP-DEPENDENT TRANSLOCASE ABCB1-LIKE"/>
    <property type="match status" value="1"/>
</dbReference>
<dbReference type="InterPro" id="IPR027417">
    <property type="entry name" value="P-loop_NTPase"/>
</dbReference>
<feature type="transmembrane region" description="Helical" evidence="12">
    <location>
        <begin position="806"/>
        <end position="833"/>
    </location>
</feature>
<feature type="transmembrane region" description="Helical" evidence="12">
    <location>
        <begin position="354"/>
        <end position="374"/>
    </location>
</feature>
<dbReference type="STRING" id="36646.A0A1V6UD12"/>
<feature type="transmembrane region" description="Helical" evidence="12">
    <location>
        <begin position="216"/>
        <end position="234"/>
    </location>
</feature>
<dbReference type="CDD" id="cd18577">
    <property type="entry name" value="ABC_6TM_Pgp_ABCB1_D1_like"/>
    <property type="match status" value="1"/>
</dbReference>
<evidence type="ECO:0000313" key="15">
    <source>
        <dbReference type="EMBL" id="OQE36328.1"/>
    </source>
</evidence>
<keyword evidence="6" id="KW-0547">Nucleotide-binding</keyword>
<feature type="domain" description="ABC transmembrane type-1" evidence="14">
    <location>
        <begin position="93"/>
        <end position="383"/>
    </location>
</feature>
<feature type="transmembrane region" description="Helical" evidence="12">
    <location>
        <begin position="321"/>
        <end position="342"/>
    </location>
</feature>
<name>A0A1V6UD12_9EURO</name>
<dbReference type="GO" id="GO:0005886">
    <property type="term" value="C:plasma membrane"/>
    <property type="evidence" value="ECO:0007669"/>
    <property type="project" value="UniProtKB-SubCell"/>
</dbReference>
<feature type="region of interest" description="Disordered" evidence="11">
    <location>
        <begin position="1"/>
        <end position="44"/>
    </location>
</feature>
<feature type="domain" description="ABC transporter" evidence="13">
    <location>
        <begin position="418"/>
        <end position="663"/>
    </location>
</feature>
<evidence type="ECO:0000256" key="11">
    <source>
        <dbReference type="SAM" id="MobiDB-lite"/>
    </source>
</evidence>
<sequence length="1334" mass="146343">MQQPEEGVTAVEKVVEDPPLNEKPIEKRDSDSASTSTKLESKTPVAEDDDALYAHLPEHEKDILKQQLDAPLVDISYFGLYRYASHTDILILVVSALCAIAAGAALPLFTILFGSLATVFQKVMLRTISYDDFYDQLVHNVLYFIYLGIGEFVTIYVSTVGFIYTGEHVTQKIREHYLEAILRQNIAYFDKLGAGEVTTRITADTNLIQDGVSEKVGLTLTAVATFVTAFIIAYVKYARLAGICTSTMVALVLIMGGGSRLIIKYGKLSLESAGAGGTVAEEVISSVRNATAFGTQDKLAKQYESHLLRAERWGMRLQMSLAVMVGIMFGLMFMNYGLGFWMGSQYLVQEKVNVGQVLTILMAILIGSFSLGNVSPNASAFTNAVAAATKIFATIDRVSPLDPTSDEGIVLDHVEGHIEFRNVKHIYPSRPEVTVMQEVSLAMPAGKTTALVGPSGSGKSTVVGLVERFYLPVGGQVFLDGHDIQTLNLRWLRQQISLVSQEPVLFGTTIYQNIRHGLIGTRFEHESEEKIKELIENAAKMANAHDFITALPEGYETNVGQRGFLLSGGQKQRIAIARAMVSDPKILLLDEATSALDTKSEGVVQAALDRAAEGRTTIVIAHRLSTIKSAHNIVVFVNGSIVEQGSHDQLTEHDGPYYKLVEAQRINEEKDTDALGVDEDDDDEDSIEHMTKSHIARVKSIASGSISLKDEAETFQGAMQRQESRKSVSSIVLAQKTAEGGNKYSLWTLIRFIASFNKEERLVMVIGLCFSMLAGCGQPTQAFLYAKAISSLSLPKDQYAKLRSDANFWSLMFFIVGIVQIITFSVHGIAFAFSSERLIRKARSKAFRVMLRQDINFFDREENSTGALTSFLSTETKHLSGISGQILGTILMTSTTLIASIVISLAFGWKLALVCISVVPVLLGCGFYRFYMLAEFQARSKTAYEGSASYACEATSAIRTVASLTRENDVWAFYHAQLDRQGRTSLISVIKSSSLYAASQALVFFCVALGFWYGGTLLGHHEYDMFRFFVCFSEILFGAQSAGTVFSFAPDMGKAKNAASEFLRLFERRPTIDTWAEEGENLTHCAGTIEFKDVHFRYPTRPEQPVLRGLNLTVKPGQYIALVGPSGCGKSTTIALLERFYDALSGGVYVDDKNIADLNVNSYRSHLALVSQEPTLYQGTIKENILLGSPNEDPTEDELVQVCKDANIYDFIMSLPEGFSTVVGSKGGMLSGGQKQRVAIARALLRNPKILLLDEATSALDSESEKVVQAALDAAARGRTTIAVAHRLSTIQKADIIYVFDQGKIVESGTHTELLRNKGRYFELVNLQSLGRAA</sequence>
<proteinExistence type="inferred from homology"/>
<keyword evidence="9 12" id="KW-0472">Membrane</keyword>
<dbReference type="GO" id="GO:0005524">
    <property type="term" value="F:ATP binding"/>
    <property type="evidence" value="ECO:0007669"/>
    <property type="project" value="UniProtKB-KW"/>
</dbReference>
<dbReference type="SUPFAM" id="SSF52540">
    <property type="entry name" value="P-loop containing nucleoside triphosphate hydrolases"/>
    <property type="match status" value="2"/>
</dbReference>
<dbReference type="CDD" id="cd03249">
    <property type="entry name" value="ABC_MTABC3_MDL1_MDL2"/>
    <property type="match status" value="2"/>
</dbReference>
<dbReference type="InterPro" id="IPR003439">
    <property type="entry name" value="ABC_transporter-like_ATP-bd"/>
</dbReference>
<dbReference type="Gene3D" id="3.40.50.300">
    <property type="entry name" value="P-loop containing nucleotide triphosphate hydrolases"/>
    <property type="match status" value="2"/>
</dbReference>
<dbReference type="GO" id="GO:0005743">
    <property type="term" value="C:mitochondrial inner membrane"/>
    <property type="evidence" value="ECO:0007669"/>
    <property type="project" value="TreeGrafter"/>
</dbReference>
<evidence type="ECO:0000256" key="9">
    <source>
        <dbReference type="ARBA" id="ARBA00023136"/>
    </source>
</evidence>
<keyword evidence="8 12" id="KW-1133">Transmembrane helix</keyword>
<evidence type="ECO:0000256" key="7">
    <source>
        <dbReference type="ARBA" id="ARBA00022840"/>
    </source>
</evidence>
<feature type="transmembrane region" description="Helical" evidence="12">
    <location>
        <begin position="911"/>
        <end position="931"/>
    </location>
</feature>
<evidence type="ECO:0000256" key="6">
    <source>
        <dbReference type="ARBA" id="ARBA00022741"/>
    </source>
</evidence>
<feature type="transmembrane region" description="Helical" evidence="12">
    <location>
        <begin position="995"/>
        <end position="1014"/>
    </location>
</feature>
<feature type="transmembrane region" description="Helical" evidence="12">
    <location>
        <begin position="886"/>
        <end position="905"/>
    </location>
</feature>
<feature type="transmembrane region" description="Helical" evidence="12">
    <location>
        <begin position="762"/>
        <end position="786"/>
    </location>
</feature>
<dbReference type="GO" id="GO:0015421">
    <property type="term" value="F:ABC-type oligopeptide transporter activity"/>
    <property type="evidence" value="ECO:0007669"/>
    <property type="project" value="TreeGrafter"/>
</dbReference>
<feature type="transmembrane region" description="Helical" evidence="12">
    <location>
        <begin position="141"/>
        <end position="164"/>
    </location>
</feature>
<dbReference type="EMBL" id="MDDG01000012">
    <property type="protein sequence ID" value="OQE36328.1"/>
    <property type="molecule type" value="Genomic_DNA"/>
</dbReference>
<keyword evidence="10" id="KW-0325">Glycoprotein</keyword>
<evidence type="ECO:0000256" key="3">
    <source>
        <dbReference type="ARBA" id="ARBA00022448"/>
    </source>
</evidence>
<keyword evidence="16" id="KW-1185">Reference proteome</keyword>
<dbReference type="GO" id="GO:0016887">
    <property type="term" value="F:ATP hydrolysis activity"/>
    <property type="evidence" value="ECO:0007669"/>
    <property type="project" value="InterPro"/>
</dbReference>
<evidence type="ECO:0000256" key="5">
    <source>
        <dbReference type="ARBA" id="ARBA00022692"/>
    </source>
</evidence>
<comment type="caution">
    <text evidence="15">The sequence shown here is derived from an EMBL/GenBank/DDBJ whole genome shotgun (WGS) entry which is preliminary data.</text>
</comment>
<dbReference type="CDD" id="cd18578">
    <property type="entry name" value="ABC_6TM_Pgp_ABCB1_D2_like"/>
    <property type="match status" value="1"/>
</dbReference>
<dbReference type="PROSITE" id="PS50893">
    <property type="entry name" value="ABC_TRANSPORTER_2"/>
    <property type="match status" value="2"/>
</dbReference>
<evidence type="ECO:0008006" key="17">
    <source>
        <dbReference type="Google" id="ProtNLM"/>
    </source>
</evidence>
<gene>
    <name evidence="15" type="ORF">PENCOP_c012G03921</name>
</gene>
<evidence type="ECO:0000256" key="10">
    <source>
        <dbReference type="ARBA" id="ARBA00023180"/>
    </source>
</evidence>
<protein>
    <recommendedName>
        <fullName evidence="17">ABC transporter</fullName>
    </recommendedName>
</protein>
<comment type="subcellular location">
    <subcellularLocation>
        <location evidence="1">Cell membrane</location>
        <topology evidence="1">Multi-pass membrane protein</topology>
    </subcellularLocation>
</comment>
<dbReference type="InterPro" id="IPR039421">
    <property type="entry name" value="Type_1_exporter"/>
</dbReference>
<dbReference type="SMART" id="SM00382">
    <property type="entry name" value="AAA"/>
    <property type="match status" value="2"/>
</dbReference>
<dbReference type="GO" id="GO:0090374">
    <property type="term" value="P:oligopeptide export from mitochondrion"/>
    <property type="evidence" value="ECO:0007669"/>
    <property type="project" value="TreeGrafter"/>
</dbReference>
<evidence type="ECO:0000256" key="8">
    <source>
        <dbReference type="ARBA" id="ARBA00022989"/>
    </source>
</evidence>
<comment type="similarity">
    <text evidence="2">Belongs to the ABC transporter superfamily. ABCB family. Multidrug resistance exporter (TC 3.A.1.201) subfamily.</text>
</comment>
<keyword evidence="7" id="KW-0067">ATP-binding</keyword>
<organism evidence="15 16">
    <name type="scientific">Penicillium coprophilum</name>
    <dbReference type="NCBI Taxonomy" id="36646"/>
    <lineage>
        <taxon>Eukaryota</taxon>
        <taxon>Fungi</taxon>
        <taxon>Dikarya</taxon>
        <taxon>Ascomycota</taxon>
        <taxon>Pezizomycotina</taxon>
        <taxon>Eurotiomycetes</taxon>
        <taxon>Eurotiomycetidae</taxon>
        <taxon>Eurotiales</taxon>
        <taxon>Aspergillaceae</taxon>
        <taxon>Penicillium</taxon>
    </lineage>
</organism>
<dbReference type="Gene3D" id="1.20.1560.10">
    <property type="entry name" value="ABC transporter type 1, transmembrane domain"/>
    <property type="match status" value="1"/>
</dbReference>
<keyword evidence="4" id="KW-1003">Cell membrane</keyword>
<dbReference type="FunFam" id="3.40.50.300:FF:000302">
    <property type="entry name" value="ATP-binding cassette subfamily B member 5"/>
    <property type="match status" value="1"/>
</dbReference>
<dbReference type="Proteomes" id="UP000191500">
    <property type="component" value="Unassembled WGS sequence"/>
</dbReference>